<dbReference type="InterPro" id="IPR043313">
    <property type="entry name" value="LRMDA"/>
</dbReference>
<dbReference type="PANTHER" id="PTHR46282">
    <property type="entry name" value="LEUCINE-RICH MELANOCYTE DIFFERENTIATION-ASSOCIATED PROTEIN"/>
    <property type="match status" value="1"/>
</dbReference>
<dbReference type="OrthoDB" id="272149at2759"/>
<dbReference type="InterPro" id="IPR032675">
    <property type="entry name" value="LRR_dom_sf"/>
</dbReference>
<dbReference type="EMBL" id="FN648374">
    <property type="protein sequence ID" value="CBJ30549.1"/>
    <property type="molecule type" value="Genomic_DNA"/>
</dbReference>
<feature type="region of interest" description="Disordered" evidence="1">
    <location>
        <begin position="187"/>
        <end position="208"/>
    </location>
</feature>
<dbReference type="InParanoid" id="D7FPU2"/>
<dbReference type="OMA" id="RYTGKHS"/>
<dbReference type="eggNOG" id="KOG1644">
    <property type="taxonomic scope" value="Eukaryota"/>
</dbReference>
<evidence type="ECO:0000256" key="1">
    <source>
        <dbReference type="SAM" id="MobiDB-lite"/>
    </source>
</evidence>
<dbReference type="STRING" id="2880.D7FPU2"/>
<gene>
    <name evidence="2" type="ORF">Esi_0199_0045</name>
</gene>
<dbReference type="PANTHER" id="PTHR46282:SF1">
    <property type="entry name" value="LEUCINE-RICH REPEAT-CONTAINING PROTEIN 72-LIKE"/>
    <property type="match status" value="1"/>
</dbReference>
<name>D7FPU2_ECTSI</name>
<sequence length="265" mass="29310">MENPMAPAAEEDEMAEMLKSVKRDGTELSLAYRPFGSVPESLALAEGRYVTSLNLTECDLKSFSNLVCFPSLQTLVLDKNDLEDIKACPTIPTLTTLWFNNNRVADLPAFLDQVLERFPLISDLSMMRNPACPGLMDIKRPDMEACRMYRTYVVFRAPQLVTVDGVDVTEGERRDAALRGQFTVKRRPQEAAAGGAHPMLAEPGGKSSGGIFDRKPKAVLDPLAVRPLVNVASLPSRKPVGVYGRERRYDGAHSEGNRFIVDDHL</sequence>
<evidence type="ECO:0000313" key="3">
    <source>
        <dbReference type="Proteomes" id="UP000002630"/>
    </source>
</evidence>
<keyword evidence="3" id="KW-1185">Reference proteome</keyword>
<dbReference type="AlphaFoldDB" id="D7FPU2"/>
<dbReference type="EMBL" id="FN649738">
    <property type="protein sequence ID" value="CBJ30549.1"/>
    <property type="molecule type" value="Genomic_DNA"/>
</dbReference>
<dbReference type="Proteomes" id="UP000002630">
    <property type="component" value="Linkage Group LG13"/>
</dbReference>
<organism evidence="2 3">
    <name type="scientific">Ectocarpus siliculosus</name>
    <name type="common">Brown alga</name>
    <name type="synonym">Conferva siliculosa</name>
    <dbReference type="NCBI Taxonomy" id="2880"/>
    <lineage>
        <taxon>Eukaryota</taxon>
        <taxon>Sar</taxon>
        <taxon>Stramenopiles</taxon>
        <taxon>Ochrophyta</taxon>
        <taxon>PX clade</taxon>
        <taxon>Phaeophyceae</taxon>
        <taxon>Ectocarpales</taxon>
        <taxon>Ectocarpaceae</taxon>
        <taxon>Ectocarpus</taxon>
    </lineage>
</organism>
<dbReference type="SUPFAM" id="SSF52058">
    <property type="entry name" value="L domain-like"/>
    <property type="match status" value="1"/>
</dbReference>
<protein>
    <submittedName>
        <fullName evidence="2">Uncharacterized protein</fullName>
    </submittedName>
</protein>
<proteinExistence type="predicted"/>
<evidence type="ECO:0000313" key="2">
    <source>
        <dbReference type="EMBL" id="CBJ30549.1"/>
    </source>
</evidence>
<reference evidence="2 3" key="1">
    <citation type="journal article" date="2010" name="Nature">
        <title>The Ectocarpus genome and the independent evolution of multicellularity in brown algae.</title>
        <authorList>
            <person name="Cock J.M."/>
            <person name="Sterck L."/>
            <person name="Rouze P."/>
            <person name="Scornet D."/>
            <person name="Allen A.E."/>
            <person name="Amoutzias G."/>
            <person name="Anthouard V."/>
            <person name="Artiguenave F."/>
            <person name="Aury J.M."/>
            <person name="Badger J.H."/>
            <person name="Beszteri B."/>
            <person name="Billiau K."/>
            <person name="Bonnet E."/>
            <person name="Bothwell J.H."/>
            <person name="Bowler C."/>
            <person name="Boyen C."/>
            <person name="Brownlee C."/>
            <person name="Carrano C.J."/>
            <person name="Charrier B."/>
            <person name="Cho G.Y."/>
            <person name="Coelho S.M."/>
            <person name="Collen J."/>
            <person name="Corre E."/>
            <person name="Da Silva C."/>
            <person name="Delage L."/>
            <person name="Delaroque N."/>
            <person name="Dittami S.M."/>
            <person name="Doulbeau S."/>
            <person name="Elias M."/>
            <person name="Farnham G."/>
            <person name="Gachon C.M."/>
            <person name="Gschloessl B."/>
            <person name="Heesch S."/>
            <person name="Jabbari K."/>
            <person name="Jubin C."/>
            <person name="Kawai H."/>
            <person name="Kimura K."/>
            <person name="Kloareg B."/>
            <person name="Kupper F.C."/>
            <person name="Lang D."/>
            <person name="Le Bail A."/>
            <person name="Leblanc C."/>
            <person name="Lerouge P."/>
            <person name="Lohr M."/>
            <person name="Lopez P.J."/>
            <person name="Martens C."/>
            <person name="Maumus F."/>
            <person name="Michel G."/>
            <person name="Miranda-Saavedra D."/>
            <person name="Morales J."/>
            <person name="Moreau H."/>
            <person name="Motomura T."/>
            <person name="Nagasato C."/>
            <person name="Napoli C.A."/>
            <person name="Nelson D.R."/>
            <person name="Nyvall-Collen P."/>
            <person name="Peters A.F."/>
            <person name="Pommier C."/>
            <person name="Potin P."/>
            <person name="Poulain J."/>
            <person name="Quesneville H."/>
            <person name="Read B."/>
            <person name="Rensing S.A."/>
            <person name="Ritter A."/>
            <person name="Rousvoal S."/>
            <person name="Samanta M."/>
            <person name="Samson G."/>
            <person name="Schroeder D.C."/>
            <person name="Segurens B."/>
            <person name="Strittmatter M."/>
            <person name="Tonon T."/>
            <person name="Tregear J.W."/>
            <person name="Valentin K."/>
            <person name="von Dassow P."/>
            <person name="Yamagishi T."/>
            <person name="Van de Peer Y."/>
            <person name="Wincker P."/>
        </authorList>
    </citation>
    <scope>NUCLEOTIDE SEQUENCE [LARGE SCALE GENOMIC DNA]</scope>
    <source>
        <strain evidence="3">Ec32 / CCAP1310/4</strain>
    </source>
</reference>
<accession>D7FPU2</accession>
<dbReference type="Gene3D" id="3.80.10.10">
    <property type="entry name" value="Ribonuclease Inhibitor"/>
    <property type="match status" value="1"/>
</dbReference>